<dbReference type="Pfam" id="PF05199">
    <property type="entry name" value="GMC_oxred_C"/>
    <property type="match status" value="1"/>
</dbReference>
<evidence type="ECO:0000313" key="8">
    <source>
        <dbReference type="EMBL" id="GGT32918.1"/>
    </source>
</evidence>
<evidence type="ECO:0000256" key="6">
    <source>
        <dbReference type="PIRSR" id="PIRSR000137-2"/>
    </source>
</evidence>
<dbReference type="PROSITE" id="PS00624">
    <property type="entry name" value="GMC_OXRED_2"/>
    <property type="match status" value="1"/>
</dbReference>
<dbReference type="AlphaFoldDB" id="A0A918H3P6"/>
<dbReference type="InterPro" id="IPR012132">
    <property type="entry name" value="GMC_OxRdtase"/>
</dbReference>
<dbReference type="GO" id="GO:0016614">
    <property type="term" value="F:oxidoreductase activity, acting on CH-OH group of donors"/>
    <property type="evidence" value="ECO:0007669"/>
    <property type="project" value="InterPro"/>
</dbReference>
<feature type="active site" description="Proton donor" evidence="5">
    <location>
        <position position="418"/>
    </location>
</feature>
<dbReference type="InterPro" id="IPR036188">
    <property type="entry name" value="FAD/NAD-bd_sf"/>
</dbReference>
<evidence type="ECO:0000256" key="4">
    <source>
        <dbReference type="ARBA" id="ARBA00022827"/>
    </source>
</evidence>
<reference evidence="8" key="2">
    <citation type="submission" date="2020-09" db="EMBL/GenBank/DDBJ databases">
        <authorList>
            <person name="Sun Q."/>
            <person name="Ohkuma M."/>
        </authorList>
    </citation>
    <scope>NUCLEOTIDE SEQUENCE</scope>
    <source>
        <strain evidence="8">JCM 4125</strain>
    </source>
</reference>
<dbReference type="PIRSF" id="PIRSF000137">
    <property type="entry name" value="Alcohol_oxidase"/>
    <property type="match status" value="1"/>
</dbReference>
<protein>
    <submittedName>
        <fullName evidence="8">GMC family oxidoreductase</fullName>
    </submittedName>
</protein>
<evidence type="ECO:0000313" key="9">
    <source>
        <dbReference type="Proteomes" id="UP000646776"/>
    </source>
</evidence>
<dbReference type="GO" id="GO:0050660">
    <property type="term" value="F:flavin adenine dinucleotide binding"/>
    <property type="evidence" value="ECO:0007669"/>
    <property type="project" value="InterPro"/>
</dbReference>
<feature type="binding site" evidence="6">
    <location>
        <position position="416"/>
    </location>
    <ligand>
        <name>substrate</name>
    </ligand>
</feature>
<sequence length="478" mass="51249">MRTVIVGAGSAGLMCAWKLSEDPGHEVVLVDAGTDPGPEVPGELRTEILLPPHYYWPYADEATGAFLPRGKVFGGSSAVNAAAAVRGHPWCYDAWGSDLWSYEACLPAFRAIEADRQFGHDDHHGADGPIAITRYEQSAFDLAFQDTYRRHGHDPVPDHNAPGALGFGPFPTNHVDGVRMSTLVAVLPRIRARAHVRLLPDSEVLRVLVSGGAACGVVLRDARGEHLVEADQVILSAGTFGTPEILFQSGIGPADALRAAWIPVVTDAPQLGTNLSDHVLFQMNVEVTDASELPMPGGRGTLLTYELPGENHPQAQMFAYHAPFFDPTAAPDTAAVAAALVTPESRGRLTLGRGRAKVRLGHLSDPLDRVRAADIVTRAADLVDDLAAQGRVKLPDSPWWRGEDLSEACRAQALTYHHPVGTCRMSRDGDGVVDEYLRVRGVEGLSVADASVMPTVPRAHTNLAAMMIGYRAATFAAR</sequence>
<evidence type="ECO:0000256" key="3">
    <source>
        <dbReference type="ARBA" id="ARBA00022630"/>
    </source>
</evidence>
<evidence type="ECO:0000256" key="1">
    <source>
        <dbReference type="ARBA" id="ARBA00001974"/>
    </source>
</evidence>
<dbReference type="InterPro" id="IPR000172">
    <property type="entry name" value="GMC_OxRdtase_N"/>
</dbReference>
<evidence type="ECO:0000256" key="2">
    <source>
        <dbReference type="ARBA" id="ARBA00010790"/>
    </source>
</evidence>
<comment type="caution">
    <text evidence="8">The sequence shown here is derived from an EMBL/GenBank/DDBJ whole genome shotgun (WGS) entry which is preliminary data.</text>
</comment>
<dbReference type="Pfam" id="PF00732">
    <property type="entry name" value="GMC_oxred_N"/>
    <property type="match status" value="1"/>
</dbReference>
<dbReference type="EMBL" id="BMSA01000001">
    <property type="protein sequence ID" value="GGT32918.1"/>
    <property type="molecule type" value="Genomic_DNA"/>
</dbReference>
<feature type="binding site" evidence="6">
    <location>
        <position position="204"/>
    </location>
    <ligand>
        <name>FAD</name>
        <dbReference type="ChEBI" id="CHEBI:57692"/>
    </ligand>
</feature>
<evidence type="ECO:0000256" key="5">
    <source>
        <dbReference type="PIRSR" id="PIRSR000137-1"/>
    </source>
</evidence>
<keyword evidence="3" id="KW-0285">Flavoprotein</keyword>
<keyword evidence="4 6" id="KW-0274">FAD</keyword>
<comment type="similarity">
    <text evidence="2">Belongs to the GMC oxidoreductase family.</text>
</comment>
<dbReference type="Gene3D" id="3.30.410.40">
    <property type="match status" value="1"/>
</dbReference>
<feature type="domain" description="Glucose-methanol-choline oxidoreductase N-terminal" evidence="7">
    <location>
        <begin position="238"/>
        <end position="252"/>
    </location>
</feature>
<dbReference type="Proteomes" id="UP000646776">
    <property type="component" value="Unassembled WGS sequence"/>
</dbReference>
<dbReference type="SUPFAM" id="SSF51905">
    <property type="entry name" value="FAD/NAD(P)-binding domain"/>
    <property type="match status" value="1"/>
</dbReference>
<dbReference type="RefSeq" id="WP_189707186.1">
    <property type="nucleotide sequence ID" value="NZ_BMSA01000001.1"/>
</dbReference>
<dbReference type="PANTHER" id="PTHR11552">
    <property type="entry name" value="GLUCOSE-METHANOL-CHOLINE GMC OXIDOREDUCTASE"/>
    <property type="match status" value="1"/>
</dbReference>
<keyword evidence="9" id="KW-1185">Reference proteome</keyword>
<proteinExistence type="inferred from homology"/>
<reference evidence="8" key="1">
    <citation type="journal article" date="2014" name="Int. J. Syst. Evol. Microbiol.">
        <title>Complete genome sequence of Corynebacterium casei LMG S-19264T (=DSM 44701T), isolated from a smear-ripened cheese.</title>
        <authorList>
            <consortium name="US DOE Joint Genome Institute (JGI-PGF)"/>
            <person name="Walter F."/>
            <person name="Albersmeier A."/>
            <person name="Kalinowski J."/>
            <person name="Ruckert C."/>
        </authorList>
    </citation>
    <scope>NUCLEOTIDE SEQUENCE</scope>
    <source>
        <strain evidence="8">JCM 4125</strain>
    </source>
</reference>
<comment type="cofactor">
    <cofactor evidence="1 6">
        <name>FAD</name>
        <dbReference type="ChEBI" id="CHEBI:57692"/>
    </cofactor>
</comment>
<gene>
    <name evidence="8" type="ORF">GCM10010226_06470</name>
</gene>
<feature type="binding site" evidence="6">
    <location>
        <position position="72"/>
    </location>
    <ligand>
        <name>FAD</name>
        <dbReference type="ChEBI" id="CHEBI:57692"/>
    </ligand>
</feature>
<dbReference type="InterPro" id="IPR007867">
    <property type="entry name" value="GMC_OxRtase_C"/>
</dbReference>
<evidence type="ECO:0000259" key="7">
    <source>
        <dbReference type="PROSITE" id="PS00624"/>
    </source>
</evidence>
<accession>A0A918H3P6</accession>
<organism evidence="8 9">
    <name type="scientific">Streptomyces phaeofaciens</name>
    <dbReference type="NCBI Taxonomy" id="68254"/>
    <lineage>
        <taxon>Bacteria</taxon>
        <taxon>Bacillati</taxon>
        <taxon>Actinomycetota</taxon>
        <taxon>Actinomycetes</taxon>
        <taxon>Kitasatosporales</taxon>
        <taxon>Streptomycetaceae</taxon>
        <taxon>Streptomyces</taxon>
    </lineage>
</organism>
<feature type="active site" description="Proton acceptor" evidence="5">
    <location>
        <position position="460"/>
    </location>
</feature>
<dbReference type="PANTHER" id="PTHR11552:SF147">
    <property type="entry name" value="CHOLINE DEHYDROGENASE, MITOCHONDRIAL"/>
    <property type="match status" value="1"/>
</dbReference>
<dbReference type="Gene3D" id="3.50.50.60">
    <property type="entry name" value="FAD/NAD(P)-binding domain"/>
    <property type="match status" value="1"/>
</dbReference>
<name>A0A918H3P6_9ACTN</name>
<dbReference type="SUPFAM" id="SSF54373">
    <property type="entry name" value="FAD-linked reductases, C-terminal domain"/>
    <property type="match status" value="1"/>
</dbReference>